<reference evidence="2" key="2">
    <citation type="journal article" date="2023" name="Int. J. Mol. Sci.">
        <title>De Novo Assembly and Annotation of 11 Diverse Shrub Willow (Salix) Genomes Reveals Novel Gene Organization in Sex-Linked Regions.</title>
        <authorList>
            <person name="Hyden B."/>
            <person name="Feng K."/>
            <person name="Yates T.B."/>
            <person name="Jawdy S."/>
            <person name="Cereghino C."/>
            <person name="Smart L.B."/>
            <person name="Muchero W."/>
        </authorList>
    </citation>
    <scope>NUCLEOTIDE SEQUENCE</scope>
    <source>
        <tissue evidence="2">Shoot tip</tissue>
    </source>
</reference>
<evidence type="ECO:0000313" key="2">
    <source>
        <dbReference type="EMBL" id="KAJ6686830.1"/>
    </source>
</evidence>
<dbReference type="InterPro" id="IPR016024">
    <property type="entry name" value="ARM-type_fold"/>
</dbReference>
<comment type="similarity">
    <text evidence="1">Belongs to the Mo25 family.</text>
</comment>
<name>A0A9Q0PEN5_SALPP</name>
<gene>
    <name evidence="2" type="ORF">OIU79_016554</name>
</gene>
<dbReference type="Pfam" id="PF08569">
    <property type="entry name" value="Mo25"/>
    <property type="match status" value="1"/>
</dbReference>
<dbReference type="PANTHER" id="PTHR10182">
    <property type="entry name" value="CALCIUM-BINDING PROTEIN 39-RELATED"/>
    <property type="match status" value="1"/>
</dbReference>
<dbReference type="SUPFAM" id="SSF48371">
    <property type="entry name" value="ARM repeat"/>
    <property type="match status" value="1"/>
</dbReference>
<accession>A0A9Q0PEN5</accession>
<reference evidence="2" key="1">
    <citation type="submission" date="2022-11" db="EMBL/GenBank/DDBJ databases">
        <authorList>
            <person name="Hyden B.L."/>
            <person name="Feng K."/>
            <person name="Yates T."/>
            <person name="Jawdy S."/>
            <person name="Smart L.B."/>
            <person name="Muchero W."/>
        </authorList>
    </citation>
    <scope>NUCLEOTIDE SEQUENCE</scope>
    <source>
        <tissue evidence="2">Shoot tip</tissue>
    </source>
</reference>
<dbReference type="Gene3D" id="1.25.10.10">
    <property type="entry name" value="Leucine-rich Repeat Variant"/>
    <property type="match status" value="1"/>
</dbReference>
<comment type="caution">
    <text evidence="2">The sequence shown here is derived from an EMBL/GenBank/DDBJ whole genome shotgun (WGS) entry which is preliminary data.</text>
</comment>
<dbReference type="OrthoDB" id="609103at2759"/>
<dbReference type="InterPro" id="IPR011989">
    <property type="entry name" value="ARM-like"/>
</dbReference>
<dbReference type="Proteomes" id="UP001151532">
    <property type="component" value="Chromosome 2"/>
</dbReference>
<dbReference type="GO" id="GO:0035556">
    <property type="term" value="P:intracellular signal transduction"/>
    <property type="evidence" value="ECO:0007669"/>
    <property type="project" value="TreeGrafter"/>
</dbReference>
<dbReference type="GO" id="GO:0043539">
    <property type="term" value="F:protein serine/threonine kinase activator activity"/>
    <property type="evidence" value="ECO:0007669"/>
    <property type="project" value="TreeGrafter"/>
</dbReference>
<dbReference type="AlphaFoldDB" id="A0A9Q0PEN5"/>
<dbReference type="EMBL" id="JAPFFK010000019">
    <property type="protein sequence ID" value="KAJ6686831.1"/>
    <property type="molecule type" value="Genomic_DNA"/>
</dbReference>
<dbReference type="InterPro" id="IPR013878">
    <property type="entry name" value="Mo25"/>
</dbReference>
<keyword evidence="3" id="KW-1185">Reference proteome</keyword>
<organism evidence="2 3">
    <name type="scientific">Salix purpurea</name>
    <name type="common">Purple osier willow</name>
    <dbReference type="NCBI Taxonomy" id="77065"/>
    <lineage>
        <taxon>Eukaryota</taxon>
        <taxon>Viridiplantae</taxon>
        <taxon>Streptophyta</taxon>
        <taxon>Embryophyta</taxon>
        <taxon>Tracheophyta</taxon>
        <taxon>Spermatophyta</taxon>
        <taxon>Magnoliopsida</taxon>
        <taxon>eudicotyledons</taxon>
        <taxon>Gunneridae</taxon>
        <taxon>Pentapetalae</taxon>
        <taxon>rosids</taxon>
        <taxon>fabids</taxon>
        <taxon>Malpighiales</taxon>
        <taxon>Salicaceae</taxon>
        <taxon>Saliceae</taxon>
        <taxon>Salix</taxon>
    </lineage>
</organism>
<proteinExistence type="inferred from homology"/>
<evidence type="ECO:0000256" key="1">
    <source>
        <dbReference type="ARBA" id="ARBA00011012"/>
    </source>
</evidence>
<sequence>MKGLFKPKPRTPAELVLQARDLLRFLDQNTETRERKLEEKMSELSNVILEIRIVLFGNGKAEPSPDACAHLAQDFFKHDTFRLLILSLPKLDLGARQNATHVIANLQRQRVCGRLIAPEYLENNLDLVDILLPGYKDGEIAITYGAILRECIRHQIVARYVLETEHLKKFFTCIQIPNFEIASDAQATFKELLTRHKSTVAEFLSVNYDWFFQEYNSQLLGSPSYITRRHAVKLLGDMLLDRSNSAVMVRYVSSLDNMRILMNLFRDSKKAIQLESFHVFKLFVANQNKPPEIISVLVRK</sequence>
<protein>
    <submittedName>
        <fullName evidence="2">PROTEIN putative-RELATED</fullName>
    </submittedName>
</protein>
<dbReference type="PANTHER" id="PTHR10182:SF34">
    <property type="entry name" value="MO25-LIKE PROTEIN"/>
    <property type="match status" value="1"/>
</dbReference>
<dbReference type="EMBL" id="JAPFFK010000019">
    <property type="protein sequence ID" value="KAJ6686830.1"/>
    <property type="molecule type" value="Genomic_DNA"/>
</dbReference>
<evidence type="ECO:0000313" key="3">
    <source>
        <dbReference type="Proteomes" id="UP001151532"/>
    </source>
</evidence>